<feature type="region of interest" description="Disordered" evidence="1">
    <location>
        <begin position="25"/>
        <end position="44"/>
    </location>
</feature>
<dbReference type="AlphaFoldDB" id="A0A3A6PAG9"/>
<dbReference type="PANTHER" id="PTHR43649:SF12">
    <property type="entry name" value="DIACETYLCHITOBIOSE BINDING PROTEIN DASA"/>
    <property type="match status" value="1"/>
</dbReference>
<dbReference type="Gene3D" id="3.40.190.10">
    <property type="entry name" value="Periplasmic binding protein-like II"/>
    <property type="match status" value="1"/>
</dbReference>
<protein>
    <submittedName>
        <fullName evidence="3">Sugar ABC transporter substrate-binding protein</fullName>
    </submittedName>
</protein>
<feature type="chain" id="PRO_5017470410" evidence="2">
    <location>
        <begin position="22"/>
        <end position="448"/>
    </location>
</feature>
<dbReference type="Proteomes" id="UP000267798">
    <property type="component" value="Unassembled WGS sequence"/>
</dbReference>
<dbReference type="InterPro" id="IPR050490">
    <property type="entry name" value="Bact_solute-bd_prot1"/>
</dbReference>
<reference evidence="3 4" key="1">
    <citation type="submission" date="2018-09" db="EMBL/GenBank/DDBJ databases">
        <title>Paenibacillus aracenensis nov. sp. isolated from a cave in southern Spain.</title>
        <authorList>
            <person name="Jurado V."/>
            <person name="Gutierrez-Patricio S."/>
            <person name="Gonzalez-Pimentel J.L."/>
            <person name="Miller A.Z."/>
            <person name="Laiz L."/>
            <person name="Saiz-Jimenez C."/>
        </authorList>
    </citation>
    <scope>NUCLEOTIDE SEQUENCE [LARGE SCALE GENOMIC DNA]</scope>
    <source>
        <strain evidence="3 4">JCM 19203</strain>
    </source>
</reference>
<name>A0A3A6PAG9_9BACL</name>
<keyword evidence="2" id="KW-0732">Signal</keyword>
<dbReference type="Pfam" id="PF01547">
    <property type="entry name" value="SBP_bac_1"/>
    <property type="match status" value="1"/>
</dbReference>
<dbReference type="CDD" id="cd13585">
    <property type="entry name" value="PBP2_TMBP_like"/>
    <property type="match status" value="1"/>
</dbReference>
<organism evidence="3 4">
    <name type="scientific">Paenibacillus pinisoli</name>
    <dbReference type="NCBI Taxonomy" id="1276110"/>
    <lineage>
        <taxon>Bacteria</taxon>
        <taxon>Bacillati</taxon>
        <taxon>Bacillota</taxon>
        <taxon>Bacilli</taxon>
        <taxon>Bacillales</taxon>
        <taxon>Paenibacillaceae</taxon>
        <taxon>Paenibacillus</taxon>
    </lineage>
</organism>
<sequence>MKSKKFLLLIALVIVLQTVLAACSSNSGGSEGGKDKNANSGGGDGKVTEITLWHMEEPPNRVKRFQEITDAFNKANPDIKVTAQVQSWGDAYSKFPASIMSGTGPDLLFTIPDYTTLIKELGVVQPVDDIIASLDSKHGFLDAALEPYKYDGQTWAVPIFGMVQVLWYRNDLLQAANVEPPKTWAELKAAAEKLTSGSQYGIALPASKSMATDQVLYSFLVSGGAKHVINGNNEITFDNEKTVAAYQMYSDLMKFSPPDSNTYQWGEPQALFNSGSVAMAIEKGQYLSTFESESGRPASDLGVVPMPVGEGGEEGSIYYSNGIMVLTDDAAKKEAITKFFEFLFEPETYGSFVNAEPGLFLPVTEDGSKAESFWNDPVISKYKDQVEVLIQASSKGALFGFTDGVASKIGQIAGPNYMAQTLENIIIAGKSVEESVKWGQAQMETAVK</sequence>
<dbReference type="SUPFAM" id="SSF53850">
    <property type="entry name" value="Periplasmic binding protein-like II"/>
    <property type="match status" value="1"/>
</dbReference>
<dbReference type="PANTHER" id="PTHR43649">
    <property type="entry name" value="ARABINOSE-BINDING PROTEIN-RELATED"/>
    <property type="match status" value="1"/>
</dbReference>
<comment type="caution">
    <text evidence="3">The sequence shown here is derived from an EMBL/GenBank/DDBJ whole genome shotgun (WGS) entry which is preliminary data.</text>
</comment>
<dbReference type="OrthoDB" id="2507686at2"/>
<dbReference type="RefSeq" id="WP_120114541.1">
    <property type="nucleotide sequence ID" value="NZ_QXQB01000010.1"/>
</dbReference>
<dbReference type="InterPro" id="IPR006059">
    <property type="entry name" value="SBP"/>
</dbReference>
<evidence type="ECO:0000313" key="3">
    <source>
        <dbReference type="EMBL" id="RJX36720.1"/>
    </source>
</evidence>
<dbReference type="EMBL" id="QXQB01000010">
    <property type="protein sequence ID" value="RJX36720.1"/>
    <property type="molecule type" value="Genomic_DNA"/>
</dbReference>
<feature type="signal peptide" evidence="2">
    <location>
        <begin position="1"/>
        <end position="21"/>
    </location>
</feature>
<keyword evidence="4" id="KW-1185">Reference proteome</keyword>
<gene>
    <name evidence="3" type="ORF">D3P09_27045</name>
</gene>
<dbReference type="PROSITE" id="PS51257">
    <property type="entry name" value="PROKAR_LIPOPROTEIN"/>
    <property type="match status" value="1"/>
</dbReference>
<accession>A0A3A6PAG9</accession>
<proteinExistence type="predicted"/>
<evidence type="ECO:0000256" key="2">
    <source>
        <dbReference type="SAM" id="SignalP"/>
    </source>
</evidence>
<evidence type="ECO:0000256" key="1">
    <source>
        <dbReference type="SAM" id="MobiDB-lite"/>
    </source>
</evidence>
<evidence type="ECO:0000313" key="4">
    <source>
        <dbReference type="Proteomes" id="UP000267798"/>
    </source>
</evidence>